<dbReference type="PATRIC" id="fig|634498.28.peg.326"/>
<name>D3DZZ7_METRM</name>
<dbReference type="InterPro" id="IPR017647">
    <property type="entry name" value="Dnd_assoc_3"/>
</dbReference>
<evidence type="ECO:0000313" key="2">
    <source>
        <dbReference type="Proteomes" id="UP000008680"/>
    </source>
</evidence>
<dbReference type="Proteomes" id="UP000008680">
    <property type="component" value="Chromosome"/>
</dbReference>
<reference evidence="1 2" key="1">
    <citation type="journal article" date="2010" name="PLoS ONE">
        <title>The genome sequence of the rumen methanogen Methanobrevibacter ruminantium reveals new possibilities for controlling ruminant methane emissions.</title>
        <authorList>
            <person name="Leahy S.C."/>
            <person name="Kelly W.J."/>
            <person name="Altermann E."/>
            <person name="Ronimus R.S."/>
            <person name="Yeoman C.J."/>
            <person name="Pacheco D.M."/>
            <person name="Li D."/>
            <person name="Kong Z."/>
            <person name="McTavish S."/>
            <person name="Sang C."/>
            <person name="Lambie S.C."/>
            <person name="Janssen P.H."/>
            <person name="Dey D."/>
            <person name="Attwood G.T."/>
        </authorList>
    </citation>
    <scope>NUCLEOTIDE SEQUENCE [LARGE SCALE GENOMIC DNA]</scope>
    <source>
        <strain evidence="2">ATCC 35063 / DSM 1093 / JCM 13430 / OCM 146 / M1</strain>
    </source>
</reference>
<evidence type="ECO:0000313" key="1">
    <source>
        <dbReference type="EMBL" id="ADC46173.1"/>
    </source>
</evidence>
<dbReference type="HOGENOM" id="CLU_018433_0_0_2"/>
<dbReference type="STRING" id="634498.mru_0321"/>
<dbReference type="AlphaFoldDB" id="D3DZZ7"/>
<accession>D3DZZ7</accession>
<gene>
    <name evidence="1" type="ordered locus">mru_0321</name>
</gene>
<organism evidence="1 2">
    <name type="scientific">Methanobrevibacter ruminantium (strain ATCC 35063 / DSM 1093 / JCM 13430 / OCM 146 / M1)</name>
    <name type="common">Methanobacterium ruminantium</name>
    <dbReference type="NCBI Taxonomy" id="634498"/>
    <lineage>
        <taxon>Archaea</taxon>
        <taxon>Methanobacteriati</taxon>
        <taxon>Methanobacteriota</taxon>
        <taxon>Methanomada group</taxon>
        <taxon>Methanobacteria</taxon>
        <taxon>Methanobacteriales</taxon>
        <taxon>Methanobacteriaceae</taxon>
        <taxon>Methanobrevibacter</taxon>
    </lineage>
</organism>
<dbReference type="EMBL" id="CP001719">
    <property type="protein sequence ID" value="ADC46173.1"/>
    <property type="molecule type" value="Genomic_DNA"/>
</dbReference>
<dbReference type="KEGG" id="mru:mru_0321"/>
<dbReference type="OrthoDB" id="78378at2157"/>
<dbReference type="RefSeq" id="WP_012955129.1">
    <property type="nucleotide sequence ID" value="NC_013790.1"/>
</dbReference>
<sequence length="749" mass="87791">MKKHCFYFLGDSFADICNEAMFCEKHLVEGNYLDSIIRAGKASEIITVNICELEGQDGLISSGQKKRLEMLGYKGIISYDIYKRLNHIRKIRNKAVHGHLSDIEDNANILHAYLYLICAYFYKEYRDTNFSAEDYTGPIMDIASKPKETASETSEDNENIGEFISSPLDDYLFEKYDDSYLLNELSKLKDSSKEAVEDDNLSEFKEYLHIDRSIQEDFLKALNRATSFNSSHLIMLCGSVGDGKSHLIANLKKKNPELFNQFAIHYDATESFDPEKNAIDTLASVLEPFNDNNLNNSTEKLILAINLGVLNNFLESSYANEDYTKLKLIIEEANIFESNEVSDNIYGDKVSFVTFSDYNMFELNDDENSNYTSSKYISSLFNKITQKEDTNPFYVAYLKDKDSHFINPIIYNYEMLMDEEVQKTIIDYLIKIFIKYRKIISTRDLLNFIYEIIVPPEFLKSEDLDNINDFMDYSLPNLLFGYPERSDLLKLCNELDPTLHRNESLDKFIIDLNINDDTEKILNRYFDFTRFNFLEEYGEYLVDFREFNNSEKEKVTNILIRFAVFYGKSIIKNNFKDKVYLNYLKYLYAYNTQSHKDYKYLFTEVKDAIFNWKGSYKKNTICIDTLDSFKVYKNLKLKPSVDKFEKSLLDGLFLGNRFKTDIKIYFSVESNKKKIPLNVDFSLYQYIMKLYNGFKPNQSDKDDLIILDEFINNLLDEDTDDDLYVISLETYEEFLFESNDFGTFEFKRG</sequence>
<dbReference type="NCBIfam" id="TIGR03238">
    <property type="entry name" value="dnd_assoc_3"/>
    <property type="match status" value="1"/>
</dbReference>
<proteinExistence type="predicted"/>
<keyword evidence="2" id="KW-1185">Reference proteome</keyword>
<protein>
    <submittedName>
        <fullName evidence="1">Dnd system-associated protein 3</fullName>
    </submittedName>
</protein>
<dbReference type="GeneID" id="8769961"/>